<feature type="repeat" description="PPR" evidence="2">
    <location>
        <begin position="396"/>
        <end position="430"/>
    </location>
</feature>
<evidence type="ECO:0000313" key="3">
    <source>
        <dbReference type="EMBL" id="CAI9103554.1"/>
    </source>
</evidence>
<feature type="repeat" description="PPR" evidence="2">
    <location>
        <begin position="189"/>
        <end position="223"/>
    </location>
</feature>
<feature type="repeat" description="PPR" evidence="2">
    <location>
        <begin position="718"/>
        <end position="752"/>
    </location>
</feature>
<keyword evidence="1" id="KW-0677">Repeat</keyword>
<dbReference type="NCBIfam" id="TIGR00756">
    <property type="entry name" value="PPR"/>
    <property type="match status" value="8"/>
</dbReference>
<proteinExistence type="predicted"/>
<dbReference type="Pfam" id="PF13812">
    <property type="entry name" value="PPR_3"/>
    <property type="match status" value="1"/>
</dbReference>
<reference evidence="3" key="1">
    <citation type="submission" date="2023-03" db="EMBL/GenBank/DDBJ databases">
        <authorList>
            <person name="Julca I."/>
        </authorList>
    </citation>
    <scope>NUCLEOTIDE SEQUENCE</scope>
</reference>
<feature type="repeat" description="PPR" evidence="2">
    <location>
        <begin position="224"/>
        <end position="254"/>
    </location>
</feature>
<keyword evidence="4" id="KW-1185">Reference proteome</keyword>
<feature type="repeat" description="PPR" evidence="2">
    <location>
        <begin position="466"/>
        <end position="500"/>
    </location>
</feature>
<sequence length="809" mass="90811">MRSVSTIRSASSRKIFRNSQFFGIKTISSVVQFSSHDSHSTSDEQISETGKSEDIGDQYLELNSSRVLEFLKKLKKEPIYAVSFFAQLREQRFRPDLRTYVAMLWIFCYCGMDRKLRSVLREVITLKREGLGFDVWDVFDALVEGVNAVGLKLFSRVLDAMIKAFASESMFGEATKFLYEIKKRGFGISIFSLNYLMNRLIECGDADRAILIYNHLEKLGLTPNVYTYGIVVKAFCRKRNFEEALTVFSKLGKAPNICTFTILLEGLCSQGLSVSGYNILLARRRDNLTIDACAYAVVIRGFVKEKKLKEAEHLLLDMNEDGPMPDECCYGAIIQGYCQAGDYIEALDLHSKMTSRNIKTNCKIASFILQCLCQLGKFKEVKSQFGHFQKSGIYLDKVVYNIVIDALCKLGKVDMAMTKLNEMKGKGIVPDVVTYTTLINGCILNGKLFEAADLLKNMEQNELKPDLITCDVLAGAFSRNGGLDGALKVLNFMGSQGIEPSYITFNVIIKKLFAIGKVRESERFFDCLEIKDERNYSAMIDGYCESNNTEKACDLFVWLLGLGIAVNRSSRLKLLDTLVMEGEHDKVVMMSDALLYSGDGPSQKLFTKVISALCSFGKMKKAHLVFDSLIPYGFNRDVIIYTIMLNGYCKVNHLKEASALFNDMKERGIAPDITAYTVLLDGSSKSNIVWQKMSGSKGERISTSSLLADMSKLGLEGDVASYTALIDSHCKTGNLEEAITLFNEMIDLHLAPNIKTYTALLNGYSKSRHVKKDVTINGLTFKRKVRNDKTTYTLHHQGILTAKIEQFRT</sequence>
<gene>
    <name evidence="3" type="ORF">OLC1_LOCUS12689</name>
</gene>
<feature type="repeat" description="PPR" evidence="2">
    <location>
        <begin position="291"/>
        <end position="325"/>
    </location>
</feature>
<dbReference type="PROSITE" id="PS51375">
    <property type="entry name" value="PPR"/>
    <property type="match status" value="10"/>
</dbReference>
<organism evidence="3 4">
    <name type="scientific">Oldenlandia corymbosa var. corymbosa</name>
    <dbReference type="NCBI Taxonomy" id="529605"/>
    <lineage>
        <taxon>Eukaryota</taxon>
        <taxon>Viridiplantae</taxon>
        <taxon>Streptophyta</taxon>
        <taxon>Embryophyta</taxon>
        <taxon>Tracheophyta</taxon>
        <taxon>Spermatophyta</taxon>
        <taxon>Magnoliopsida</taxon>
        <taxon>eudicotyledons</taxon>
        <taxon>Gunneridae</taxon>
        <taxon>Pentapetalae</taxon>
        <taxon>asterids</taxon>
        <taxon>lamiids</taxon>
        <taxon>Gentianales</taxon>
        <taxon>Rubiaceae</taxon>
        <taxon>Rubioideae</taxon>
        <taxon>Spermacoceae</taxon>
        <taxon>Hedyotis-Oldenlandia complex</taxon>
        <taxon>Oldenlandia</taxon>
    </lineage>
</organism>
<dbReference type="InterPro" id="IPR002885">
    <property type="entry name" value="PPR_rpt"/>
</dbReference>
<dbReference type="PANTHER" id="PTHR47932:SF44">
    <property type="entry name" value="MIOREX COMPLEX COMPONENT 1"/>
    <property type="match status" value="1"/>
</dbReference>
<dbReference type="EMBL" id="OX459121">
    <property type="protein sequence ID" value="CAI9103554.1"/>
    <property type="molecule type" value="Genomic_DNA"/>
</dbReference>
<dbReference type="Pfam" id="PF13041">
    <property type="entry name" value="PPR_2"/>
    <property type="match status" value="5"/>
</dbReference>
<accession>A0AAV1D988</accession>
<evidence type="ECO:0000256" key="2">
    <source>
        <dbReference type="PROSITE-ProRule" id="PRU00708"/>
    </source>
</evidence>
<protein>
    <submittedName>
        <fullName evidence="3">OLC1v1002065C1</fullName>
    </submittedName>
</protein>
<feature type="repeat" description="PPR" evidence="2">
    <location>
        <begin position="532"/>
        <end position="566"/>
    </location>
</feature>
<evidence type="ECO:0000313" key="4">
    <source>
        <dbReference type="Proteomes" id="UP001161247"/>
    </source>
</evidence>
<dbReference type="Pfam" id="PF01535">
    <property type="entry name" value="PPR"/>
    <property type="match status" value="4"/>
</dbReference>
<dbReference type="AlphaFoldDB" id="A0AAV1D988"/>
<evidence type="ECO:0000256" key="1">
    <source>
        <dbReference type="ARBA" id="ARBA00022737"/>
    </source>
</evidence>
<feature type="repeat" description="PPR" evidence="2">
    <location>
        <begin position="637"/>
        <end position="671"/>
    </location>
</feature>
<dbReference type="InterPro" id="IPR011990">
    <property type="entry name" value="TPR-like_helical_dom_sf"/>
</dbReference>
<feature type="repeat" description="PPR" evidence="2">
    <location>
        <begin position="326"/>
        <end position="360"/>
    </location>
</feature>
<dbReference type="PANTHER" id="PTHR47932">
    <property type="entry name" value="ATPASE EXPRESSION PROTEIN 3"/>
    <property type="match status" value="1"/>
</dbReference>
<feature type="repeat" description="PPR" evidence="2">
    <location>
        <begin position="431"/>
        <end position="465"/>
    </location>
</feature>
<dbReference type="Proteomes" id="UP001161247">
    <property type="component" value="Chromosome 4"/>
</dbReference>
<name>A0AAV1D988_OLDCO</name>
<dbReference type="Gene3D" id="1.25.40.10">
    <property type="entry name" value="Tetratricopeptide repeat domain"/>
    <property type="match status" value="7"/>
</dbReference>